<dbReference type="PANTHER" id="PTHR11390">
    <property type="entry name" value="PROKARYOTIC DNA TOPOISOMERASE"/>
    <property type="match status" value="1"/>
</dbReference>
<dbReference type="eggNOG" id="COG0550">
    <property type="taxonomic scope" value="Bacteria"/>
</dbReference>
<dbReference type="PROSITE" id="PS52039">
    <property type="entry name" value="TOPO_IA_2"/>
    <property type="match status" value="1"/>
</dbReference>
<dbReference type="EMBL" id="BAVS01000026">
    <property type="protein sequence ID" value="GAE94542.1"/>
    <property type="molecule type" value="Genomic_DNA"/>
</dbReference>
<name>W4VMX9_9BACI</name>
<dbReference type="Gene3D" id="1.10.290.10">
    <property type="entry name" value="Topoisomerase I, domain 4"/>
    <property type="match status" value="1"/>
</dbReference>
<dbReference type="GO" id="GO:0006310">
    <property type="term" value="P:DNA recombination"/>
    <property type="evidence" value="ECO:0007669"/>
    <property type="project" value="TreeGrafter"/>
</dbReference>
<accession>W4VMX9</accession>
<dbReference type="Pfam" id="PF01131">
    <property type="entry name" value="Topoisom_bac"/>
    <property type="match status" value="1"/>
</dbReference>
<dbReference type="PANTHER" id="PTHR11390:SF21">
    <property type="entry name" value="DNA TOPOISOMERASE 3-ALPHA"/>
    <property type="match status" value="1"/>
</dbReference>
<organism evidence="2 3">
    <name type="scientific">Gracilibacillus boraciitolerans JCM 21714</name>
    <dbReference type="NCBI Taxonomy" id="1298598"/>
    <lineage>
        <taxon>Bacteria</taxon>
        <taxon>Bacillati</taxon>
        <taxon>Bacillota</taxon>
        <taxon>Bacilli</taxon>
        <taxon>Bacillales</taxon>
        <taxon>Bacillaceae</taxon>
        <taxon>Gracilibacillus</taxon>
    </lineage>
</organism>
<dbReference type="InterPro" id="IPR023405">
    <property type="entry name" value="Topo_IA_core_domain"/>
</dbReference>
<sequence length="176" mass="19843">MPTLKERVASCGVGPYATIANKIKKQPIKANKSFVDNNKVSDHHAIIPTEEHVYLTKLSDQEQKIYDLVIKRFLAVLLPAFQFEHIQLTAEIAGETFTASGRNIIDPGFKVVYDHDEEETDEQKISNISENHKWNHPKLTLVEGGDEAARAIDRGYLAASDGEPNEIFTTRRKARE</sequence>
<gene>
    <name evidence="2" type="ORF">JCM21714_3704</name>
</gene>
<dbReference type="InterPro" id="IPR000380">
    <property type="entry name" value="Topo_IA"/>
</dbReference>
<proteinExistence type="predicted"/>
<dbReference type="SMART" id="SM00437">
    <property type="entry name" value="TOP1Ac"/>
    <property type="match status" value="1"/>
</dbReference>
<dbReference type="InterPro" id="IPR003602">
    <property type="entry name" value="Topo_IA_DNA-bd_dom"/>
</dbReference>
<reference evidence="2 3" key="1">
    <citation type="journal article" date="2014" name="Genome Announc.">
        <title>Draft Genome Sequence of the Boron-Tolerant and Moderately Halotolerant Bacterium Gracilibacillus boraciitolerans JCM 21714T.</title>
        <authorList>
            <person name="Ahmed I."/>
            <person name="Oshima K."/>
            <person name="Suda W."/>
            <person name="Kitamura K."/>
            <person name="Iida T."/>
            <person name="Ohmori Y."/>
            <person name="Fujiwara T."/>
            <person name="Hattori M."/>
            <person name="Ohkuma M."/>
        </authorList>
    </citation>
    <scope>NUCLEOTIDE SEQUENCE [LARGE SCALE GENOMIC DNA]</scope>
    <source>
        <strain evidence="2 3">JCM 21714</strain>
    </source>
</reference>
<dbReference type="GO" id="GO:0006265">
    <property type="term" value="P:DNA topological change"/>
    <property type="evidence" value="ECO:0007669"/>
    <property type="project" value="InterPro"/>
</dbReference>
<dbReference type="Proteomes" id="UP000019102">
    <property type="component" value="Unassembled WGS sequence"/>
</dbReference>
<dbReference type="Gene3D" id="2.70.20.10">
    <property type="entry name" value="Topoisomerase I, domain 3"/>
    <property type="match status" value="1"/>
</dbReference>
<dbReference type="AlphaFoldDB" id="W4VMX9"/>
<evidence type="ECO:0000313" key="2">
    <source>
        <dbReference type="EMBL" id="GAE94542.1"/>
    </source>
</evidence>
<dbReference type="STRING" id="1298598.JCM21714_3704"/>
<dbReference type="SUPFAM" id="SSF56712">
    <property type="entry name" value="Prokaryotic type I DNA topoisomerase"/>
    <property type="match status" value="1"/>
</dbReference>
<dbReference type="GO" id="GO:0003917">
    <property type="term" value="F:DNA topoisomerase type I (single strand cut, ATP-independent) activity"/>
    <property type="evidence" value="ECO:0007669"/>
    <property type="project" value="InterPro"/>
</dbReference>
<evidence type="ECO:0000313" key="3">
    <source>
        <dbReference type="Proteomes" id="UP000019102"/>
    </source>
</evidence>
<dbReference type="GO" id="GO:0003677">
    <property type="term" value="F:DNA binding"/>
    <property type="evidence" value="ECO:0007669"/>
    <property type="project" value="InterPro"/>
</dbReference>
<dbReference type="InterPro" id="IPR013825">
    <property type="entry name" value="Topo_IA_cen_sub2"/>
</dbReference>
<evidence type="ECO:0000259" key="1">
    <source>
        <dbReference type="PROSITE" id="PS52039"/>
    </source>
</evidence>
<feature type="domain" description="Topo IA-type catalytic" evidence="1">
    <location>
        <begin position="1"/>
        <end position="176"/>
    </location>
</feature>
<dbReference type="InterPro" id="IPR013826">
    <property type="entry name" value="Topo_IA_cen_sub3"/>
</dbReference>
<protein>
    <submittedName>
        <fullName evidence="2">DNA topoisomerase III</fullName>
    </submittedName>
</protein>
<dbReference type="GO" id="GO:0043597">
    <property type="term" value="C:cytoplasmic replication fork"/>
    <property type="evidence" value="ECO:0007669"/>
    <property type="project" value="TreeGrafter"/>
</dbReference>
<dbReference type="GO" id="GO:0006281">
    <property type="term" value="P:DNA repair"/>
    <property type="evidence" value="ECO:0007669"/>
    <property type="project" value="TreeGrafter"/>
</dbReference>
<dbReference type="InterPro" id="IPR013497">
    <property type="entry name" value="Topo_IA_cen"/>
</dbReference>
<comment type="caution">
    <text evidence="2">The sequence shown here is derived from an EMBL/GenBank/DDBJ whole genome shotgun (WGS) entry which is preliminary data.</text>
</comment>
<keyword evidence="3" id="KW-1185">Reference proteome</keyword>
<keyword evidence="2" id="KW-0413">Isomerase</keyword>